<evidence type="ECO:0000256" key="2">
    <source>
        <dbReference type="SAM" id="SignalP"/>
    </source>
</evidence>
<dbReference type="Pfam" id="PF07696">
    <property type="entry name" value="7TMR-DISMED2"/>
    <property type="match status" value="1"/>
</dbReference>
<proteinExistence type="predicted"/>
<keyword evidence="2" id="KW-0732">Signal</keyword>
<feature type="transmembrane region" description="Helical" evidence="1">
    <location>
        <begin position="188"/>
        <end position="211"/>
    </location>
</feature>
<evidence type="ECO:0000313" key="5">
    <source>
        <dbReference type="Proteomes" id="UP001204144"/>
    </source>
</evidence>
<feature type="chain" id="PRO_5042004485" description="7TM-DISM receptor extracellular domain-containing protein" evidence="2">
    <location>
        <begin position="18"/>
        <end position="243"/>
    </location>
</feature>
<comment type="caution">
    <text evidence="4">The sequence shown here is derived from an EMBL/GenBank/DDBJ whole genome shotgun (WGS) entry which is preliminary data.</text>
</comment>
<dbReference type="Proteomes" id="UP001204144">
    <property type="component" value="Unassembled WGS sequence"/>
</dbReference>
<dbReference type="EMBL" id="RJUF01000009">
    <property type="protein sequence ID" value="MCP9762418.1"/>
    <property type="molecule type" value="Genomic_DNA"/>
</dbReference>
<evidence type="ECO:0000313" key="4">
    <source>
        <dbReference type="EMBL" id="MCP9762418.1"/>
    </source>
</evidence>
<dbReference type="InterPro" id="IPR011622">
    <property type="entry name" value="7TMR_DISM_rcpt_extracell_dom2"/>
</dbReference>
<gene>
    <name evidence="4" type="ORF">EGI31_05590</name>
</gene>
<evidence type="ECO:0000259" key="3">
    <source>
        <dbReference type="Pfam" id="PF07696"/>
    </source>
</evidence>
<sequence length="243" mass="28685">MKTSLFRLLLKFQFWQALILLPLLNACTFEEQQVLNKIPEQVNVQSVDCFVDETDSLGFEDVLINPSFKKFNGPEIGYGHLRKNLWVRLVLQNKTNQTQDAILSTDQIILEKVDFYKKKEGKWHKEEAGWGIAVQYRELPSYLHAFKISLMPNASDTVYYRVRNQYQVVRLPLNLFNQQQFYQHYHSYLFYDGLVTMALITAILYCLYNLFYSSQKDRKTLVLYPLCGLNKHGMLQLIYWSIV</sequence>
<keyword evidence="1" id="KW-1133">Transmembrane helix</keyword>
<organism evidence="4 5">
    <name type="scientific">Lacihabitans soyangensis</name>
    <dbReference type="NCBI Taxonomy" id="869394"/>
    <lineage>
        <taxon>Bacteria</taxon>
        <taxon>Pseudomonadati</taxon>
        <taxon>Bacteroidota</taxon>
        <taxon>Cytophagia</taxon>
        <taxon>Cytophagales</taxon>
        <taxon>Leadbetterellaceae</taxon>
        <taxon>Lacihabitans</taxon>
    </lineage>
</organism>
<name>A0AAE3H027_9BACT</name>
<keyword evidence="1" id="KW-0472">Membrane</keyword>
<evidence type="ECO:0000256" key="1">
    <source>
        <dbReference type="SAM" id="Phobius"/>
    </source>
</evidence>
<reference evidence="4 5" key="1">
    <citation type="submission" date="2018-11" db="EMBL/GenBank/DDBJ databases">
        <title>Novel bacteria species description.</title>
        <authorList>
            <person name="Han J.-H."/>
        </authorList>
    </citation>
    <scope>NUCLEOTIDE SEQUENCE [LARGE SCALE GENOMIC DNA]</scope>
    <source>
        <strain evidence="4 5">KCTC23259</strain>
    </source>
</reference>
<dbReference type="AlphaFoldDB" id="A0AAE3H027"/>
<keyword evidence="1" id="KW-0812">Transmembrane</keyword>
<feature type="domain" description="7TM-DISM receptor extracellular" evidence="3">
    <location>
        <begin position="46"/>
        <end position="176"/>
    </location>
</feature>
<dbReference type="Gene3D" id="2.60.40.2380">
    <property type="match status" value="1"/>
</dbReference>
<feature type="signal peptide" evidence="2">
    <location>
        <begin position="1"/>
        <end position="17"/>
    </location>
</feature>
<protein>
    <recommendedName>
        <fullName evidence="3">7TM-DISM receptor extracellular domain-containing protein</fullName>
    </recommendedName>
</protein>
<accession>A0AAE3H027</accession>
<keyword evidence="5" id="KW-1185">Reference proteome</keyword>